<feature type="transmembrane region" description="Helical" evidence="1">
    <location>
        <begin position="110"/>
        <end position="128"/>
    </location>
</feature>
<name>A0A1B9F4F0_9BACT</name>
<dbReference type="STRING" id="1156395.DBT_2010"/>
<evidence type="ECO:0000313" key="2">
    <source>
        <dbReference type="EMBL" id="OCC14695.1"/>
    </source>
</evidence>
<dbReference type="RefSeq" id="WP_067619728.1">
    <property type="nucleotide sequence ID" value="NZ_MAGO01000010.1"/>
</dbReference>
<evidence type="ECO:0000313" key="3">
    <source>
        <dbReference type="Proteomes" id="UP000093080"/>
    </source>
</evidence>
<accession>A0A1B9F4F0</accession>
<keyword evidence="1" id="KW-1133">Transmembrane helix</keyword>
<organism evidence="2 3">
    <name type="scientific">Dissulfuribacter thermophilus</name>
    <dbReference type="NCBI Taxonomy" id="1156395"/>
    <lineage>
        <taxon>Bacteria</taxon>
        <taxon>Pseudomonadati</taxon>
        <taxon>Thermodesulfobacteriota</taxon>
        <taxon>Dissulfuribacteria</taxon>
        <taxon>Dissulfuribacterales</taxon>
        <taxon>Dissulfuribacteraceae</taxon>
        <taxon>Dissulfuribacter</taxon>
    </lineage>
</organism>
<feature type="transmembrane region" description="Helical" evidence="1">
    <location>
        <begin position="14"/>
        <end position="34"/>
    </location>
</feature>
<proteinExistence type="predicted"/>
<dbReference type="EMBL" id="MAGO01000010">
    <property type="protein sequence ID" value="OCC14695.1"/>
    <property type="molecule type" value="Genomic_DNA"/>
</dbReference>
<protein>
    <submittedName>
        <fullName evidence="2">Uncharacterized protein</fullName>
    </submittedName>
</protein>
<keyword evidence="1" id="KW-0812">Transmembrane</keyword>
<dbReference type="AlphaFoldDB" id="A0A1B9F4F0"/>
<dbReference type="Proteomes" id="UP000093080">
    <property type="component" value="Unassembled WGS sequence"/>
</dbReference>
<dbReference type="OrthoDB" id="5387479at2"/>
<evidence type="ECO:0000256" key="1">
    <source>
        <dbReference type="SAM" id="Phobius"/>
    </source>
</evidence>
<sequence length="132" mass="15864">MKTTNHIPKRLPDWVTWLAFSVGLAGALSLRLILIAKAYKPELIRLFWYIGVLGNMCFFLFRSFITYRRRSLIVELDLLKKLKAMEELSDKDYMALHYLVSSLYISKERWNYFVIFFFSLLAIFWDLWMSFK</sequence>
<comment type="caution">
    <text evidence="2">The sequence shown here is derived from an EMBL/GenBank/DDBJ whole genome shotgun (WGS) entry which is preliminary data.</text>
</comment>
<keyword evidence="3" id="KW-1185">Reference proteome</keyword>
<keyword evidence="1" id="KW-0472">Membrane</keyword>
<reference evidence="2 3" key="1">
    <citation type="submission" date="2016-06" db="EMBL/GenBank/DDBJ databases">
        <title>Respiratory ammonification of nitrate coupled to the oxidation of elemental sulfur in deep-sea autotrophic thermophilic bacteria.</title>
        <authorList>
            <person name="Slobodkina G.B."/>
            <person name="Mardanov A.V."/>
            <person name="Ravin N.V."/>
            <person name="Frolova A.A."/>
            <person name="Viryasiv M.B."/>
            <person name="Chernyh N.A."/>
            <person name="Bonch-Osmolovskaya E.A."/>
            <person name="Slobodkin A.I."/>
        </authorList>
    </citation>
    <scope>NUCLEOTIDE SEQUENCE [LARGE SCALE GENOMIC DNA]</scope>
    <source>
        <strain evidence="2 3">S69</strain>
    </source>
</reference>
<gene>
    <name evidence="2" type="ORF">DBT_2010</name>
</gene>
<feature type="transmembrane region" description="Helical" evidence="1">
    <location>
        <begin position="46"/>
        <end position="65"/>
    </location>
</feature>